<accession>A0A5C6NL14</accession>
<feature type="region of interest" description="Disordered" evidence="9">
    <location>
        <begin position="790"/>
        <end position="855"/>
    </location>
</feature>
<dbReference type="GO" id="GO:0008270">
    <property type="term" value="F:zinc ion binding"/>
    <property type="evidence" value="ECO:0007669"/>
    <property type="project" value="UniProtKB-KW"/>
</dbReference>
<evidence type="ECO:0000256" key="1">
    <source>
        <dbReference type="ARBA" id="ARBA00004496"/>
    </source>
</evidence>
<keyword evidence="3" id="KW-0597">Phosphoprotein</keyword>
<organism evidence="12 13">
    <name type="scientific">Takifugu flavidus</name>
    <name type="common">sansaifugu</name>
    <dbReference type="NCBI Taxonomy" id="433684"/>
    <lineage>
        <taxon>Eukaryota</taxon>
        <taxon>Metazoa</taxon>
        <taxon>Chordata</taxon>
        <taxon>Craniata</taxon>
        <taxon>Vertebrata</taxon>
        <taxon>Euteleostomi</taxon>
        <taxon>Actinopterygii</taxon>
        <taxon>Neopterygii</taxon>
        <taxon>Teleostei</taxon>
        <taxon>Neoteleostei</taxon>
        <taxon>Acanthomorphata</taxon>
        <taxon>Eupercaria</taxon>
        <taxon>Tetraodontiformes</taxon>
        <taxon>Tetradontoidea</taxon>
        <taxon>Tetraodontidae</taxon>
        <taxon>Takifugu</taxon>
    </lineage>
</organism>
<dbReference type="FunFam" id="1.20.900.10:FF:000004">
    <property type="entry name" value="Rho guanine nucleotide exchange factor 2"/>
    <property type="match status" value="1"/>
</dbReference>
<feature type="compositionally biased region" description="Polar residues" evidence="9">
    <location>
        <begin position="1674"/>
        <end position="1698"/>
    </location>
</feature>
<dbReference type="PROSITE" id="PS50010">
    <property type="entry name" value="DH_2"/>
    <property type="match status" value="1"/>
</dbReference>
<dbReference type="PANTHER" id="PTHR13944">
    <property type="entry name" value="AGAP007712-PA"/>
    <property type="match status" value="1"/>
</dbReference>
<dbReference type="InterPro" id="IPR000219">
    <property type="entry name" value="DH_dom"/>
</dbReference>
<evidence type="ECO:0000313" key="12">
    <source>
        <dbReference type="EMBL" id="TWW66357.1"/>
    </source>
</evidence>
<feature type="region of interest" description="Disordered" evidence="9">
    <location>
        <begin position="225"/>
        <end position="254"/>
    </location>
</feature>
<dbReference type="SUPFAM" id="SSF50729">
    <property type="entry name" value="PH domain-like"/>
    <property type="match status" value="1"/>
</dbReference>
<comment type="subcellular location">
    <subcellularLocation>
        <location evidence="1">Cytoplasm</location>
    </subcellularLocation>
</comment>
<evidence type="ECO:0000256" key="6">
    <source>
        <dbReference type="ARBA" id="ARBA00022771"/>
    </source>
</evidence>
<feature type="region of interest" description="Disordered" evidence="9">
    <location>
        <begin position="1379"/>
        <end position="1408"/>
    </location>
</feature>
<dbReference type="CDD" id="cd14680">
    <property type="entry name" value="PH_p190RhoGEF"/>
    <property type="match status" value="1"/>
</dbReference>
<dbReference type="InterPro" id="IPR035899">
    <property type="entry name" value="DBL_dom_sf"/>
</dbReference>
<evidence type="ECO:0000259" key="10">
    <source>
        <dbReference type="PROSITE" id="PS50003"/>
    </source>
</evidence>
<evidence type="ECO:0000259" key="11">
    <source>
        <dbReference type="PROSITE" id="PS50010"/>
    </source>
</evidence>
<proteinExistence type="predicted"/>
<feature type="domain" description="PH" evidence="10">
    <location>
        <begin position="1147"/>
        <end position="1249"/>
    </location>
</feature>
<keyword evidence="13" id="KW-1185">Reference proteome</keyword>
<evidence type="ECO:0000256" key="2">
    <source>
        <dbReference type="ARBA" id="ARBA00022490"/>
    </source>
</evidence>
<dbReference type="Gene3D" id="2.30.29.30">
    <property type="entry name" value="Pleckstrin-homology domain (PH domain)/Phosphotyrosine-binding domain (PTB)"/>
    <property type="match status" value="1"/>
</dbReference>
<feature type="region of interest" description="Disordered" evidence="9">
    <location>
        <begin position="1494"/>
        <end position="1513"/>
    </location>
</feature>
<dbReference type="InterPro" id="IPR041020">
    <property type="entry name" value="PH_16"/>
</dbReference>
<dbReference type="Gene3D" id="1.20.900.10">
    <property type="entry name" value="Dbl homology (DH) domain"/>
    <property type="match status" value="1"/>
</dbReference>
<dbReference type="SMART" id="SM00233">
    <property type="entry name" value="PH"/>
    <property type="match status" value="1"/>
</dbReference>
<evidence type="ECO:0000256" key="9">
    <source>
        <dbReference type="SAM" id="MobiDB-lite"/>
    </source>
</evidence>
<gene>
    <name evidence="12" type="ORF">D4764_20G0003890</name>
</gene>
<feature type="compositionally biased region" description="Polar residues" evidence="9">
    <location>
        <begin position="489"/>
        <end position="498"/>
    </location>
</feature>
<dbReference type="PROSITE" id="PS50003">
    <property type="entry name" value="PH_DOMAIN"/>
    <property type="match status" value="1"/>
</dbReference>
<evidence type="ECO:0000256" key="5">
    <source>
        <dbReference type="ARBA" id="ARBA00022723"/>
    </source>
</evidence>
<feature type="domain" description="DH" evidence="11">
    <location>
        <begin position="908"/>
        <end position="1105"/>
    </location>
</feature>
<feature type="compositionally biased region" description="Polar residues" evidence="9">
    <location>
        <begin position="814"/>
        <end position="826"/>
    </location>
</feature>
<keyword evidence="6" id="KW-0863">Zinc-finger</keyword>
<dbReference type="GO" id="GO:0035023">
    <property type="term" value="P:regulation of Rho protein signal transduction"/>
    <property type="evidence" value="ECO:0007669"/>
    <property type="project" value="TreeGrafter"/>
</dbReference>
<evidence type="ECO:0000256" key="4">
    <source>
        <dbReference type="ARBA" id="ARBA00022658"/>
    </source>
</evidence>
<dbReference type="Pfam" id="PF17838">
    <property type="entry name" value="PH_16"/>
    <property type="match status" value="1"/>
</dbReference>
<dbReference type="InterPro" id="IPR037819">
    <property type="entry name" value="ARHGEF28_PH"/>
</dbReference>
<dbReference type="InterPro" id="IPR051632">
    <property type="entry name" value="Rho_GEF"/>
</dbReference>
<keyword evidence="7" id="KW-0862">Zinc</keyword>
<feature type="compositionally biased region" description="Polar residues" evidence="9">
    <location>
        <begin position="1645"/>
        <end position="1655"/>
    </location>
</feature>
<dbReference type="PANTHER" id="PTHR13944:SF22">
    <property type="entry name" value="RHO GUANINE NUCLEOTIDE EXCHANGE FACTOR 28"/>
    <property type="match status" value="1"/>
</dbReference>
<dbReference type="GO" id="GO:0005737">
    <property type="term" value="C:cytoplasm"/>
    <property type="evidence" value="ECO:0007669"/>
    <property type="project" value="UniProtKB-SubCell"/>
</dbReference>
<keyword evidence="5" id="KW-0479">Metal-binding</keyword>
<evidence type="ECO:0000256" key="3">
    <source>
        <dbReference type="ARBA" id="ARBA00022553"/>
    </source>
</evidence>
<evidence type="ECO:0000256" key="8">
    <source>
        <dbReference type="ARBA" id="ARBA00023054"/>
    </source>
</evidence>
<dbReference type="FunFam" id="2.30.29.30:FF:000021">
    <property type="entry name" value="Rho guanine nucleotide exchange factor 2"/>
    <property type="match status" value="1"/>
</dbReference>
<dbReference type="InterPro" id="IPR001849">
    <property type="entry name" value="PH_domain"/>
</dbReference>
<dbReference type="Pfam" id="PF00621">
    <property type="entry name" value="RhoGEF"/>
    <property type="match status" value="1"/>
</dbReference>
<feature type="compositionally biased region" description="Low complexity" evidence="9">
    <location>
        <begin position="1381"/>
        <end position="1392"/>
    </location>
</feature>
<name>A0A5C6NL14_9TELE</name>
<evidence type="ECO:0000256" key="7">
    <source>
        <dbReference type="ARBA" id="ARBA00022833"/>
    </source>
</evidence>
<dbReference type="SUPFAM" id="SSF48065">
    <property type="entry name" value="DBL homology domain (DH-domain)"/>
    <property type="match status" value="1"/>
</dbReference>
<protein>
    <submittedName>
        <fullName evidence="12">Rho guanine nucleotide exchange factor 28 190 kDa guanine nucleotide exchange factor</fullName>
    </submittedName>
</protein>
<dbReference type="Proteomes" id="UP000324091">
    <property type="component" value="Chromosome 20"/>
</dbReference>
<feature type="compositionally biased region" description="Pro residues" evidence="9">
    <location>
        <begin position="468"/>
        <end position="477"/>
    </location>
</feature>
<feature type="region of interest" description="Disordered" evidence="9">
    <location>
        <begin position="459"/>
        <end position="546"/>
    </location>
</feature>
<dbReference type="EMBL" id="RHFK02000013">
    <property type="protein sequence ID" value="TWW66357.1"/>
    <property type="molecule type" value="Genomic_DNA"/>
</dbReference>
<keyword evidence="4" id="KW-0344">Guanine-nucleotide releasing factor</keyword>
<comment type="caution">
    <text evidence="12">The sequence shown here is derived from an EMBL/GenBank/DDBJ whole genome shotgun (WGS) entry which is preliminary data.</text>
</comment>
<keyword evidence="8" id="KW-0175">Coiled coil</keyword>
<reference evidence="12 13" key="1">
    <citation type="submission" date="2019-04" db="EMBL/GenBank/DDBJ databases">
        <title>Chromosome genome assembly for Takifugu flavidus.</title>
        <authorList>
            <person name="Xiao S."/>
        </authorList>
    </citation>
    <scope>NUCLEOTIDE SEQUENCE [LARGE SCALE GENOMIC DNA]</scope>
    <source>
        <strain evidence="12">HTHZ2018</strain>
        <tissue evidence="12">Muscle</tissue>
    </source>
</reference>
<dbReference type="SMART" id="SM00325">
    <property type="entry name" value="RhoGEF"/>
    <property type="match status" value="1"/>
</dbReference>
<evidence type="ECO:0000313" key="13">
    <source>
        <dbReference type="Proteomes" id="UP000324091"/>
    </source>
</evidence>
<keyword evidence="2" id="KW-0963">Cytoplasm</keyword>
<dbReference type="CDD" id="cd00160">
    <property type="entry name" value="RhoGEF"/>
    <property type="match status" value="1"/>
</dbReference>
<feature type="compositionally biased region" description="Basic and acidic residues" evidence="9">
    <location>
        <begin position="741"/>
        <end position="752"/>
    </location>
</feature>
<feature type="region of interest" description="Disordered" evidence="9">
    <location>
        <begin position="1352"/>
        <end position="1371"/>
    </location>
</feature>
<dbReference type="InterPro" id="IPR011993">
    <property type="entry name" value="PH-like_dom_sf"/>
</dbReference>
<feature type="region of interest" description="Disordered" evidence="9">
    <location>
        <begin position="1645"/>
        <end position="1714"/>
    </location>
</feature>
<feature type="region of interest" description="Disordered" evidence="9">
    <location>
        <begin position="731"/>
        <end position="757"/>
    </location>
</feature>
<sequence>MNTSPQVDGEKMEVDRREVPLYGQVEASVSLETVAPEAAEFYVVVRGSTLTHVTTAKRDTDSLSLRFTVPGHALSEVAAVTSYYCSQGQVQLCQGETSLEYRRDVAQEVAECLSAAREQLGPRSYWEALKRFSTSTAGEALGTGRFGCSEVDAQLGSSAEAELRHLDEKITYAVANLDYPRQWKNTDSRPREEAADLQAKESLLHLAVCLRWSYLSRYLVHQTGGRTRRSSPDEEGGGSPLLPQGDGQKVLFSPPDSAVGPLPGVWHVWSDSSSVLTFCPKADSLTLTVREPLGSCPQEAIMVLRDRLGDQDVLKQICVLKALPDGKSNDDIFQINKGIARELQADEQALLDSVFEEQLVLSLDEDEDDGDITDYSSVSVDGHRMQSRGVQPHILQCPADSRPCATTSDHATCGEENQVDDADSQCSISGVTVDSTETEGVIMDAVDTEDLLLVNDTPLHHLEDSHPPSAPCTPPLSPADQALARLHHSASSECNSLRGSPPPDSCDLSPSSVALEMDSEDEISETKSPISSFSCDGRREDSMDSCHPSPDLAFPPSQSAVSACESGAKEEADQGMRLRSYSYSSAKIGVHPARLAQESRGSDNSADAALHSVNHSRSLLQALSLSKSLSLLHPGTVGNAVSIVAKTKMQIDKTCGTQKDTYEREIMFRKRAQSADDEGSMELPESLQHLTLSEFLKEIEEEDSDKYNIPAKVESEKYRVIRTFSFLKSRMSSTRNKSKGKGKEREAKERQQNGHRFSAGSCLGPTICVVCDKPASGKDLLHCSNFTVRDNSPQRAIPTDSLPTVSPKERKDPMTNSSSATGGFSHSDSRLSESPETEPDAPKVSSRSEERLLTPVSSVPAESFFGDETVDACINRDMSMDAVDYEAESWSLTVEHKFCKTQDKRAVKRQDVIYELMQTELHHLQTLHIMAEVFRRGMKEEVQLDSEAVERVFPCLDQLLVFHHAFFAAMKERRHNSAQPPGHGNYLIQRIGDVLLQQFSEENQEKMKQVYGEFCSRHNEAVSFFKELQQHNKRFQNFIKQQGTNSLVRRREIPECILLVTQRITKYPVLLERILQYTEEETEEHADLSKALAQIREVIAAVDLSVSEYERHQRLQEVWNRMENRSVAKLKNGYTFRKQDMMGPGQMLKHQGLLLWKTATGRLKDVLALLLTDSLIFLQEKDQRYTFATVDQKPPVIALQKLIVREVANEERGLFLISASAAGPEMYEVHTSSKEERNAWMRLIREAVESCPEEEEEYTSESEEEKRAAEARVQKIQKLQDNLISRDQLICSSLEEKLQVFATLSALSGRTDALPMDPRLLVQPHSEDVPQAAVLLAAALQEAKNLKAMLSSPACSTPSSLTPDSDTDSEFPSSLVALMQTSSDSETSPESTEAGEGSELHTLHPPLLQKTDAKNVDLKARVSLQDSYYDIQRLLLQESGRPSPRAHRPHLLSIRGNTLQEQEKQRNLEKQKEEVAMIQRLQDQLRQEKERWERECQARDSQQGERERRLEERERQCHLEAEKLRRERDDLDEQLEEYQQGLERLREGQRNIERERERLESQEKLLQTWRYSRQRSLPAVIPHMLIPLDGEQNPSSDRSRDCSSTCSLFVNEAAFASASTNNRHVHHKRNDPSAHNCLNTLLARSNSRRSPTAKTPESPHSDPQGWLTGKLELQQPSSVSPDNESHHCTTTSAPTCTGSRPGASQRGKERKRKSIVSLSLNSHLLPMLNSTRHVCERDKHNQTVPEKPRGDAAFQPWPVRSIVMTKLTTKVSLLKLEWRDDEWCKDHIGRSYVAEAWSQTARQADPCPSPPHHSDPRLNLDTLVSLETDSSSEEGIEETIVYL</sequence>
<dbReference type="GO" id="GO:0005085">
    <property type="term" value="F:guanyl-nucleotide exchange factor activity"/>
    <property type="evidence" value="ECO:0007669"/>
    <property type="project" value="UniProtKB-KW"/>
</dbReference>